<dbReference type="PROSITE" id="PS50033">
    <property type="entry name" value="UBX"/>
    <property type="match status" value="1"/>
</dbReference>
<dbReference type="Gene3D" id="3.10.20.90">
    <property type="entry name" value="Phosphatidylinositol 3-kinase Catalytic Subunit, Chain A, domain 1"/>
    <property type="match status" value="1"/>
</dbReference>
<dbReference type="Proteomes" id="UP000261380">
    <property type="component" value="Unplaced"/>
</dbReference>
<dbReference type="STRING" id="32473.ENSXCOP00000022260"/>
<feature type="compositionally biased region" description="Polar residues" evidence="2">
    <location>
        <begin position="89"/>
        <end position="99"/>
    </location>
</feature>
<keyword evidence="3" id="KW-1133">Transmembrane helix</keyword>
<dbReference type="PANTHER" id="PTHR46424:SF1">
    <property type="entry name" value="UBX DOMAIN-CONTAINING PROTEIN 4"/>
    <property type="match status" value="1"/>
</dbReference>
<protein>
    <recommendedName>
        <fullName evidence="1">UBX domain-containing protein 4</fullName>
    </recommendedName>
</protein>
<feature type="region of interest" description="Disordered" evidence="2">
    <location>
        <begin position="79"/>
        <end position="137"/>
    </location>
</feature>
<proteinExistence type="predicted"/>
<keyword evidence="3" id="KW-0472">Membrane</keyword>
<dbReference type="PANTHER" id="PTHR46424">
    <property type="entry name" value="UBX DOMAIN-CONTAINING PROTEIN 4"/>
    <property type="match status" value="1"/>
</dbReference>
<dbReference type="InterPro" id="IPR001012">
    <property type="entry name" value="UBX_dom"/>
</dbReference>
<sequence length="137" mass="15410">MYPRREFTSEDLNKTLLELELVPSASIVVLPVSSPEPANTVTRSSGFGIWTALGTLLYPLLAVWRFLSSFLFTTPYSSSASRVHGMHSSPASKTPTKQNLEIRPKDFKKEGKICRLRTEEDDDEDNNTWNGNSTQQM</sequence>
<feature type="compositionally biased region" description="Polar residues" evidence="2">
    <location>
        <begin position="127"/>
        <end position="137"/>
    </location>
</feature>
<feature type="transmembrane region" description="Helical" evidence="3">
    <location>
        <begin position="47"/>
        <end position="67"/>
    </location>
</feature>
<evidence type="ECO:0000313" key="5">
    <source>
        <dbReference type="Ensembl" id="ENSXCOP00000022260.1"/>
    </source>
</evidence>
<feature type="domain" description="UBX" evidence="4">
    <location>
        <begin position="1"/>
        <end position="29"/>
    </location>
</feature>
<organism evidence="5 6">
    <name type="scientific">Xiphophorus couchianus</name>
    <name type="common">Monterrey platyfish</name>
    <dbReference type="NCBI Taxonomy" id="32473"/>
    <lineage>
        <taxon>Eukaryota</taxon>
        <taxon>Metazoa</taxon>
        <taxon>Chordata</taxon>
        <taxon>Craniata</taxon>
        <taxon>Vertebrata</taxon>
        <taxon>Euteleostomi</taxon>
        <taxon>Actinopterygii</taxon>
        <taxon>Neopterygii</taxon>
        <taxon>Teleostei</taxon>
        <taxon>Neoteleostei</taxon>
        <taxon>Acanthomorphata</taxon>
        <taxon>Ovalentaria</taxon>
        <taxon>Atherinomorphae</taxon>
        <taxon>Cyprinodontiformes</taxon>
        <taxon>Poeciliidae</taxon>
        <taxon>Poeciliinae</taxon>
        <taxon>Xiphophorus</taxon>
    </lineage>
</organism>
<keyword evidence="6" id="KW-1185">Reference proteome</keyword>
<name>A0A3B5MF92_9TELE</name>
<dbReference type="SUPFAM" id="SSF54236">
    <property type="entry name" value="Ubiquitin-like"/>
    <property type="match status" value="1"/>
</dbReference>
<evidence type="ECO:0000256" key="2">
    <source>
        <dbReference type="SAM" id="MobiDB-lite"/>
    </source>
</evidence>
<dbReference type="Pfam" id="PF00789">
    <property type="entry name" value="UBX"/>
    <property type="match status" value="1"/>
</dbReference>
<evidence type="ECO:0000313" key="6">
    <source>
        <dbReference type="Proteomes" id="UP000261380"/>
    </source>
</evidence>
<dbReference type="GO" id="GO:0036503">
    <property type="term" value="P:ERAD pathway"/>
    <property type="evidence" value="ECO:0007669"/>
    <property type="project" value="TreeGrafter"/>
</dbReference>
<dbReference type="AlphaFoldDB" id="A0A3B5MF92"/>
<reference evidence="5" key="1">
    <citation type="submission" date="2025-08" db="UniProtKB">
        <authorList>
            <consortium name="Ensembl"/>
        </authorList>
    </citation>
    <scope>IDENTIFICATION</scope>
</reference>
<feature type="compositionally biased region" description="Basic and acidic residues" evidence="2">
    <location>
        <begin position="100"/>
        <end position="118"/>
    </location>
</feature>
<reference evidence="5" key="2">
    <citation type="submission" date="2025-09" db="UniProtKB">
        <authorList>
            <consortium name="Ensembl"/>
        </authorList>
    </citation>
    <scope>IDENTIFICATION</scope>
</reference>
<evidence type="ECO:0000256" key="1">
    <source>
        <dbReference type="ARBA" id="ARBA00040925"/>
    </source>
</evidence>
<evidence type="ECO:0000259" key="4">
    <source>
        <dbReference type="PROSITE" id="PS50033"/>
    </source>
</evidence>
<evidence type="ECO:0000256" key="3">
    <source>
        <dbReference type="SAM" id="Phobius"/>
    </source>
</evidence>
<accession>A0A3B5MF92</accession>
<dbReference type="InterPro" id="IPR029071">
    <property type="entry name" value="Ubiquitin-like_domsf"/>
</dbReference>
<keyword evidence="3" id="KW-0812">Transmembrane</keyword>
<dbReference type="Ensembl" id="ENSXCOT00000022529.1">
    <property type="protein sequence ID" value="ENSXCOP00000022260.1"/>
    <property type="gene ID" value="ENSXCOG00000016625.1"/>
</dbReference>
<dbReference type="GO" id="GO:0005783">
    <property type="term" value="C:endoplasmic reticulum"/>
    <property type="evidence" value="ECO:0007669"/>
    <property type="project" value="TreeGrafter"/>
</dbReference>
<dbReference type="GeneTree" id="ENSGT00940000170936"/>